<evidence type="ECO:0000256" key="5">
    <source>
        <dbReference type="ARBA" id="ARBA00023054"/>
    </source>
</evidence>
<sequence>MARLYLLCCLVALFSSALSDTAFSETGATGRGPRPVEAGQQGECKSQKEWPFCSDEDWGPKCPSGCRIEGLMNEADRDLQKKIDNIRKILEDNRNRYKNTRQTTENVYGLIREKLILDTGNDDKYGKLADDLRRRIVDLRVKILNNLERLATLKNSIRQQVNEMNALEVDIDIKIRACKGSCANAASYNVDRESYVNLDKQLTQLDTLIVQRTESSSGMRTLKMRRVDKEVTVPEHYKLRLSKDEEGSDIKDIVQYQMSLERLESDTKLGSTDKFSGPGLSGTGMEVSGSGKVDTKETLLTDGSSQGSSSTTHTQTITCKKTIRRKITMTDQGPVETIEVVGEGTTDPQCAKLQTDDSLFSSKTEGIGSSGSTTIRVSGSAGGLEGMTEMFPDLTTFLSKQSGGGSITVKKEVTSGGSVSSGSRGQVDPPKFTVVQTGRGDGDFINLGDTDDFSEFTPGVFPGAAQAQAGGGGGSSSYYTKTVVSSGSSKGDYKSRTALFSEDFQHDEDEDDMPDIKARSLKKDPVKLMDGYVGTDCEDIQKKHSSGQKSGLFKIKPEGTEEVVTVYCDQDTVLGGWLLVQQRMDGSVEFNRTWEEYKQGFGSVDQKGDGEVWLGNKYLHLLTQKESILRIELEDWSGNDAYAEYLVHVGPESDGYSLKVSKYEGDAGDALIQGQPDYRQFTSHMGMKFSTYDRDNDKWEESCAAMYGGGWWYNNCQAANLNGVYYQGGHYDVGNNAPNEIENGVVWLPFKPADYSLKVVKMKIRPVDTQ</sequence>
<dbReference type="EMBL" id="JAATIS010001721">
    <property type="protein sequence ID" value="KAG2465552.1"/>
    <property type="molecule type" value="Genomic_DNA"/>
</dbReference>
<dbReference type="GO" id="GO:0042730">
    <property type="term" value="P:fibrinolysis"/>
    <property type="evidence" value="ECO:0007669"/>
    <property type="project" value="TreeGrafter"/>
</dbReference>
<evidence type="ECO:0000256" key="7">
    <source>
        <dbReference type="ARBA" id="ARBA00023157"/>
    </source>
</evidence>
<keyword evidence="6" id="KW-0094">Blood coagulation</keyword>
<reference evidence="14 15" key="1">
    <citation type="journal article" date="2021" name="Cell">
        <title>Tracing the genetic footprints of vertebrate landing in non-teleost ray-finned fishes.</title>
        <authorList>
            <person name="Bi X."/>
            <person name="Wang K."/>
            <person name="Yang L."/>
            <person name="Pan H."/>
            <person name="Jiang H."/>
            <person name="Wei Q."/>
            <person name="Fang M."/>
            <person name="Yu H."/>
            <person name="Zhu C."/>
            <person name="Cai Y."/>
            <person name="He Y."/>
            <person name="Gan X."/>
            <person name="Zeng H."/>
            <person name="Yu D."/>
            <person name="Zhu Y."/>
            <person name="Jiang H."/>
            <person name="Qiu Q."/>
            <person name="Yang H."/>
            <person name="Zhang Y.E."/>
            <person name="Wang W."/>
            <person name="Zhu M."/>
            <person name="He S."/>
            <person name="Zhang G."/>
        </authorList>
    </citation>
    <scope>NUCLEOTIDE SEQUENCE [LARGE SCALE GENOMIC DNA]</scope>
    <source>
        <strain evidence="14">Bchr_013</strain>
    </source>
</reference>
<feature type="region of interest" description="Disordered" evidence="11">
    <location>
        <begin position="408"/>
        <end position="431"/>
    </location>
</feature>
<evidence type="ECO:0000256" key="10">
    <source>
        <dbReference type="SAM" id="Coils"/>
    </source>
</evidence>
<evidence type="ECO:0000259" key="13">
    <source>
        <dbReference type="PROSITE" id="PS51406"/>
    </source>
</evidence>
<dbReference type="PROSITE" id="PS51406">
    <property type="entry name" value="FIBRINOGEN_C_2"/>
    <property type="match status" value="1"/>
</dbReference>
<keyword evidence="7" id="KW-1015">Disulfide bond</keyword>
<dbReference type="InterPro" id="IPR014716">
    <property type="entry name" value="Fibrinogen_a/b/g_C_1"/>
</dbReference>
<dbReference type="Gene3D" id="3.90.215.10">
    <property type="entry name" value="Gamma Fibrinogen, chain A, domain 1"/>
    <property type="match status" value="1"/>
</dbReference>
<feature type="non-terminal residue" evidence="14">
    <location>
        <position position="770"/>
    </location>
</feature>
<dbReference type="AlphaFoldDB" id="A0A8X8BT50"/>
<keyword evidence="5 10" id="KW-0175">Coiled coil</keyword>
<dbReference type="SUPFAM" id="SSF56496">
    <property type="entry name" value="Fibrinogen C-terminal domain-like"/>
    <property type="match status" value="1"/>
</dbReference>
<evidence type="ECO:0000256" key="11">
    <source>
        <dbReference type="SAM" id="MobiDB-lite"/>
    </source>
</evidence>
<gene>
    <name evidence="14" type="primary">Fga_1</name>
    <name evidence="14" type="ORF">GTO96_0016202</name>
</gene>
<keyword evidence="3" id="KW-0356">Hemostasis</keyword>
<evidence type="ECO:0000256" key="9">
    <source>
        <dbReference type="ARBA" id="ARBA00025974"/>
    </source>
</evidence>
<protein>
    <submittedName>
        <fullName evidence="14">FIBA protein</fullName>
    </submittedName>
</protein>
<dbReference type="NCBIfam" id="NF040941">
    <property type="entry name" value="GGGWT_bact"/>
    <property type="match status" value="1"/>
</dbReference>
<evidence type="ECO:0000256" key="8">
    <source>
        <dbReference type="ARBA" id="ARBA00023180"/>
    </source>
</evidence>
<dbReference type="Gene3D" id="4.10.530.10">
    <property type="entry name" value="Gamma-fibrinogen Carboxyl Terminal Fragment, domain 2"/>
    <property type="match status" value="1"/>
</dbReference>
<dbReference type="CDD" id="cd00087">
    <property type="entry name" value="FReD"/>
    <property type="match status" value="1"/>
</dbReference>
<dbReference type="PANTHER" id="PTHR47221:SF6">
    <property type="entry name" value="FIBRINOGEN ALPHA CHAIN"/>
    <property type="match status" value="1"/>
</dbReference>
<keyword evidence="4 12" id="KW-0732">Signal</keyword>
<dbReference type="GO" id="GO:0005577">
    <property type="term" value="C:fibrinogen complex"/>
    <property type="evidence" value="ECO:0007669"/>
    <property type="project" value="InterPro"/>
</dbReference>
<name>A0A8X8BT50_POLSE</name>
<feature type="non-terminal residue" evidence="14">
    <location>
        <position position="1"/>
    </location>
</feature>
<evidence type="ECO:0000256" key="12">
    <source>
        <dbReference type="SAM" id="SignalP"/>
    </source>
</evidence>
<evidence type="ECO:0000256" key="3">
    <source>
        <dbReference type="ARBA" id="ARBA00022696"/>
    </source>
</evidence>
<dbReference type="InterPro" id="IPR020837">
    <property type="entry name" value="Fibrinogen_CS"/>
</dbReference>
<dbReference type="Gene3D" id="1.20.5.50">
    <property type="match status" value="1"/>
</dbReference>
<dbReference type="Pfam" id="PF00147">
    <property type="entry name" value="Fibrinogen_C"/>
    <property type="match status" value="1"/>
</dbReference>
<dbReference type="Proteomes" id="UP000886611">
    <property type="component" value="Unassembled WGS sequence"/>
</dbReference>
<feature type="coiled-coil region" evidence="10">
    <location>
        <begin position="72"/>
        <end position="107"/>
    </location>
</feature>
<accession>A0A8X8BT50</accession>
<dbReference type="SMART" id="SM01212">
    <property type="entry name" value="Fib_alpha"/>
    <property type="match status" value="1"/>
</dbReference>
<feature type="domain" description="Fibrinogen C-terminal" evidence="13">
    <location>
        <begin position="528"/>
        <end position="768"/>
    </location>
</feature>
<dbReference type="GO" id="GO:0034116">
    <property type="term" value="P:positive regulation of heterotypic cell-cell adhesion"/>
    <property type="evidence" value="ECO:0007669"/>
    <property type="project" value="TreeGrafter"/>
</dbReference>
<evidence type="ECO:0000313" key="14">
    <source>
        <dbReference type="EMBL" id="KAG2465552.1"/>
    </source>
</evidence>
<proteinExistence type="predicted"/>
<dbReference type="PANTHER" id="PTHR47221">
    <property type="entry name" value="FIBRINOGEN ALPHA CHAIN"/>
    <property type="match status" value="1"/>
</dbReference>
<feature type="signal peptide" evidence="12">
    <location>
        <begin position="1"/>
        <end position="19"/>
    </location>
</feature>
<dbReference type="InterPro" id="IPR012290">
    <property type="entry name" value="Fibrinogen_a/b/g_coil_dom"/>
</dbReference>
<feature type="region of interest" description="Disordered" evidence="11">
    <location>
        <begin position="24"/>
        <end position="43"/>
    </location>
</feature>
<evidence type="ECO:0000256" key="2">
    <source>
        <dbReference type="ARBA" id="ARBA00022525"/>
    </source>
</evidence>
<dbReference type="GO" id="GO:0051258">
    <property type="term" value="P:protein polymerization"/>
    <property type="evidence" value="ECO:0007669"/>
    <property type="project" value="InterPro"/>
</dbReference>
<evidence type="ECO:0000256" key="1">
    <source>
        <dbReference type="ARBA" id="ARBA00004613"/>
    </source>
</evidence>
<dbReference type="GO" id="GO:0005102">
    <property type="term" value="F:signaling receptor binding"/>
    <property type="evidence" value="ECO:0007669"/>
    <property type="project" value="InterPro"/>
</dbReference>
<dbReference type="PROSITE" id="PS00514">
    <property type="entry name" value="FIBRINOGEN_C_1"/>
    <property type="match status" value="1"/>
</dbReference>
<feature type="region of interest" description="Disordered" evidence="11">
    <location>
        <begin position="268"/>
        <end position="317"/>
    </location>
</feature>
<dbReference type="GO" id="GO:0005201">
    <property type="term" value="F:extracellular matrix structural constituent"/>
    <property type="evidence" value="ECO:0007669"/>
    <property type="project" value="TreeGrafter"/>
</dbReference>
<dbReference type="InterPro" id="IPR002181">
    <property type="entry name" value="Fibrinogen_a/b/g_C_dom"/>
</dbReference>
<evidence type="ECO:0000256" key="4">
    <source>
        <dbReference type="ARBA" id="ARBA00022729"/>
    </source>
</evidence>
<dbReference type="InterPro" id="IPR037579">
    <property type="entry name" value="FIB_ANG-like"/>
</dbReference>
<keyword evidence="2" id="KW-0964">Secreted</keyword>
<dbReference type="GO" id="GO:0070527">
    <property type="term" value="P:platelet aggregation"/>
    <property type="evidence" value="ECO:0007669"/>
    <property type="project" value="TreeGrafter"/>
</dbReference>
<comment type="subunit">
    <text evidence="9">Heterohexamer; disulfide linked. Contains 2 sets of 3 non-identical chains (alpha, beta and gamma). The 2 heterotrimers are in head to head conformation with the N-termini in a small central domain.</text>
</comment>
<comment type="subcellular location">
    <subcellularLocation>
        <location evidence="1">Secreted</location>
    </subcellularLocation>
</comment>
<keyword evidence="8" id="KW-0325">Glycoprotein</keyword>
<feature type="compositionally biased region" description="Low complexity" evidence="11">
    <location>
        <begin position="415"/>
        <end position="425"/>
    </location>
</feature>
<dbReference type="InterPro" id="IPR036056">
    <property type="entry name" value="Fibrinogen-like_C"/>
</dbReference>
<comment type="caution">
    <text evidence="14">The sequence shown here is derived from an EMBL/GenBank/DDBJ whole genome shotgun (WGS) entry which is preliminary data.</text>
</comment>
<dbReference type="GO" id="GO:0030674">
    <property type="term" value="F:protein-macromolecule adaptor activity"/>
    <property type="evidence" value="ECO:0007669"/>
    <property type="project" value="TreeGrafter"/>
</dbReference>
<keyword evidence="15" id="KW-1185">Reference proteome</keyword>
<dbReference type="GO" id="GO:0072377">
    <property type="term" value="P:blood coagulation, common pathway"/>
    <property type="evidence" value="ECO:0007669"/>
    <property type="project" value="TreeGrafter"/>
</dbReference>
<organism evidence="14 15">
    <name type="scientific">Polypterus senegalus</name>
    <name type="common">Senegal bichir</name>
    <dbReference type="NCBI Taxonomy" id="55291"/>
    <lineage>
        <taxon>Eukaryota</taxon>
        <taxon>Metazoa</taxon>
        <taxon>Chordata</taxon>
        <taxon>Craniata</taxon>
        <taxon>Vertebrata</taxon>
        <taxon>Euteleostomi</taxon>
        <taxon>Actinopterygii</taxon>
        <taxon>Polypteriformes</taxon>
        <taxon>Polypteridae</taxon>
        <taxon>Polypterus</taxon>
    </lineage>
</organism>
<dbReference type="Pfam" id="PF08702">
    <property type="entry name" value="Fib_alpha"/>
    <property type="match status" value="1"/>
</dbReference>
<dbReference type="OrthoDB" id="9945370at2759"/>
<feature type="compositionally biased region" description="Low complexity" evidence="11">
    <location>
        <begin position="300"/>
        <end position="317"/>
    </location>
</feature>
<feature type="chain" id="PRO_5036442648" evidence="12">
    <location>
        <begin position="20"/>
        <end position="770"/>
    </location>
</feature>
<dbReference type="SUPFAM" id="SSF58010">
    <property type="entry name" value="Fibrinogen coiled-coil and central regions"/>
    <property type="match status" value="1"/>
</dbReference>
<evidence type="ECO:0000313" key="15">
    <source>
        <dbReference type="Proteomes" id="UP000886611"/>
    </source>
</evidence>
<dbReference type="SMART" id="SM00186">
    <property type="entry name" value="FBG"/>
    <property type="match status" value="1"/>
</dbReference>
<evidence type="ECO:0000256" key="6">
    <source>
        <dbReference type="ARBA" id="ARBA00023084"/>
    </source>
</evidence>